<dbReference type="InterPro" id="IPR012867">
    <property type="entry name" value="DUF1648"/>
</dbReference>
<dbReference type="PATRIC" id="fig|361183.4.peg.815"/>
<dbReference type="STRING" id="361183.AMC99_00832"/>
<dbReference type="InterPro" id="IPR026272">
    <property type="entry name" value="SdpI"/>
</dbReference>
<dbReference type="RefSeq" id="WP_061923098.1">
    <property type="nucleotide sequence ID" value="NZ_CP012669.1"/>
</dbReference>
<dbReference type="AlphaFoldDB" id="A0A0M4M6Z4"/>
<gene>
    <name evidence="3" type="ORF">AMC99_00832</name>
</gene>
<keyword evidence="4" id="KW-1185">Reference proteome</keyword>
<feature type="transmembrane region" description="Helical" evidence="1">
    <location>
        <begin position="92"/>
        <end position="111"/>
    </location>
</feature>
<protein>
    <recommendedName>
        <fullName evidence="2">DUF1648 domain-containing protein</fullName>
    </recommendedName>
</protein>
<dbReference type="InterPro" id="IPR025962">
    <property type="entry name" value="SdpI/YhfL"/>
</dbReference>
<name>A0A0M4M6Z4_9SPHN</name>
<organism evidence="3 4">
    <name type="scientific">Altererythrobacter epoxidivorans</name>
    <dbReference type="NCBI Taxonomy" id="361183"/>
    <lineage>
        <taxon>Bacteria</taxon>
        <taxon>Pseudomonadati</taxon>
        <taxon>Pseudomonadota</taxon>
        <taxon>Alphaproteobacteria</taxon>
        <taxon>Sphingomonadales</taxon>
        <taxon>Erythrobacteraceae</taxon>
        <taxon>Altererythrobacter</taxon>
    </lineage>
</organism>
<dbReference type="KEGG" id="aep:AMC99_00832"/>
<accession>A0A0M4M6Z4</accession>
<evidence type="ECO:0000313" key="3">
    <source>
        <dbReference type="EMBL" id="ALE16135.1"/>
    </source>
</evidence>
<evidence type="ECO:0000256" key="1">
    <source>
        <dbReference type="SAM" id="Phobius"/>
    </source>
</evidence>
<feature type="transmembrane region" description="Helical" evidence="1">
    <location>
        <begin position="168"/>
        <end position="184"/>
    </location>
</feature>
<keyword evidence="1" id="KW-0472">Membrane</keyword>
<keyword evidence="1" id="KW-0812">Transmembrane</keyword>
<evidence type="ECO:0000313" key="4">
    <source>
        <dbReference type="Proteomes" id="UP000057938"/>
    </source>
</evidence>
<dbReference type="GO" id="GO:0009636">
    <property type="term" value="P:response to toxic substance"/>
    <property type="evidence" value="ECO:0007669"/>
    <property type="project" value="TreeGrafter"/>
</dbReference>
<dbReference type="OrthoDB" id="9808690at2"/>
<dbReference type="EMBL" id="CP012669">
    <property type="protein sequence ID" value="ALE16135.1"/>
    <property type="molecule type" value="Genomic_DNA"/>
</dbReference>
<reference evidence="3 4" key="1">
    <citation type="submission" date="2015-09" db="EMBL/GenBank/DDBJ databases">
        <title>Complete genome sequence of a benzo[a]pyrene-degrading bacterium Altererythrobacter epoxidivorans CGMCC 1.7731T.</title>
        <authorList>
            <person name="Li Z."/>
            <person name="Cheng H."/>
            <person name="Huo Y."/>
            <person name="Xu X."/>
        </authorList>
    </citation>
    <scope>NUCLEOTIDE SEQUENCE [LARGE SCALE GENOMIC DNA]</scope>
    <source>
        <strain evidence="3 4">CGMCC 1.7731</strain>
    </source>
</reference>
<evidence type="ECO:0000259" key="2">
    <source>
        <dbReference type="Pfam" id="PF07853"/>
    </source>
</evidence>
<dbReference type="PANTHER" id="PTHR37810">
    <property type="entry name" value="IMMUNITY PROTEIN SDPI"/>
    <property type="match status" value="1"/>
</dbReference>
<feature type="domain" description="DUF1648" evidence="2">
    <location>
        <begin position="13"/>
        <end position="61"/>
    </location>
</feature>
<feature type="transmembrane region" description="Helical" evidence="1">
    <location>
        <begin position="190"/>
        <end position="210"/>
    </location>
</feature>
<proteinExistence type="predicted"/>
<dbReference type="PANTHER" id="PTHR37810:SF5">
    <property type="entry name" value="IMMUNITY PROTEIN SDPI"/>
    <property type="match status" value="1"/>
</dbReference>
<keyword evidence="1" id="KW-1133">Transmembrane helix</keyword>
<dbReference type="PIRSF" id="PIRSF038959">
    <property type="entry name" value="SdpI"/>
    <property type="match status" value="1"/>
</dbReference>
<dbReference type="Pfam" id="PF13630">
    <property type="entry name" value="SdpI"/>
    <property type="match status" value="1"/>
</dbReference>
<feature type="transmembrane region" description="Helical" evidence="1">
    <location>
        <begin position="49"/>
        <end position="71"/>
    </location>
</feature>
<sequence length="225" mass="23956">MKIKGLALLSLALAIALAIFAFVTAGRLPEGAMLPTHWNAAGEVDRTSPALQALLMPPALILFITGIFAVIPRIEPLQDKLEGSAPVLRASWIGLLFLMTLLALTIGLPAYGVNIPVKTVLVGTGVLLMAIGNALPKSRPGFFVGVRTPWAIIDTDNWIATHRLAGKLMMLAGLGVVVAGFLPLDAEVTATVLIAVFAIMVIVPYVYSWLHWERKKRASSNGSAD</sequence>
<feature type="transmembrane region" description="Helical" evidence="1">
    <location>
        <begin position="117"/>
        <end position="135"/>
    </location>
</feature>
<dbReference type="Pfam" id="PF07853">
    <property type="entry name" value="DUF1648"/>
    <property type="match status" value="1"/>
</dbReference>
<dbReference type="Proteomes" id="UP000057938">
    <property type="component" value="Chromosome"/>
</dbReference>